<dbReference type="Pfam" id="PF07539">
    <property type="entry name" value="UTP20_N"/>
    <property type="match status" value="1"/>
</dbReference>
<evidence type="ECO:0000259" key="4">
    <source>
        <dbReference type="Pfam" id="PF23099"/>
    </source>
</evidence>
<dbReference type="GO" id="GO:0030686">
    <property type="term" value="C:90S preribosome"/>
    <property type="evidence" value="ECO:0007669"/>
    <property type="project" value="TreeGrafter"/>
</dbReference>
<dbReference type="Pfam" id="PF20416">
    <property type="entry name" value="UTP20"/>
    <property type="match status" value="1"/>
</dbReference>
<evidence type="ECO:0000259" key="2">
    <source>
        <dbReference type="Pfam" id="PF07539"/>
    </source>
</evidence>
<gene>
    <name evidence="6" type="primary">Utp20</name>
</gene>
<feature type="compositionally biased region" description="Basic and acidic residues" evidence="1">
    <location>
        <begin position="2823"/>
        <end position="2852"/>
    </location>
</feature>
<keyword evidence="5" id="KW-1185">Reference proteome</keyword>
<feature type="domain" description="U3 small nucleolar RNA-associated protein 20 N-terminal" evidence="2">
    <location>
        <begin position="1202"/>
        <end position="1825"/>
    </location>
</feature>
<dbReference type="InterPro" id="IPR057525">
    <property type="entry name" value="UTP20_C"/>
</dbReference>
<dbReference type="KEGG" id="dord:105987673"/>
<dbReference type="InParanoid" id="A0A1S3FDC3"/>
<feature type="region of interest" description="Disordered" evidence="1">
    <location>
        <begin position="2823"/>
        <end position="2853"/>
    </location>
</feature>
<name>A0A1S3FDC3_DIPOR</name>
<dbReference type="InterPro" id="IPR046523">
    <property type="entry name" value="UTP20_dom"/>
</dbReference>
<dbReference type="PANTHER" id="PTHR17695">
    <property type="entry name" value="SMALL SUBUNIT PROCESSOME COMPONENT 20 HOMOLOG"/>
    <property type="match status" value="1"/>
</dbReference>
<dbReference type="CTD" id="27340"/>
<reference evidence="6" key="1">
    <citation type="submission" date="2025-08" db="UniProtKB">
        <authorList>
            <consortium name="RefSeq"/>
        </authorList>
    </citation>
    <scope>IDENTIFICATION</scope>
    <source>
        <tissue evidence="6">Kidney</tissue>
    </source>
</reference>
<feature type="region of interest" description="Disordered" evidence="1">
    <location>
        <begin position="1156"/>
        <end position="1201"/>
    </location>
</feature>
<feature type="compositionally biased region" description="Low complexity" evidence="1">
    <location>
        <begin position="20"/>
        <end position="36"/>
    </location>
</feature>
<dbReference type="InterPro" id="IPR011989">
    <property type="entry name" value="ARM-like"/>
</dbReference>
<dbReference type="Proteomes" id="UP000081671">
    <property type="component" value="Unplaced"/>
</dbReference>
<dbReference type="SUPFAM" id="SSF48371">
    <property type="entry name" value="ARM repeat"/>
    <property type="match status" value="2"/>
</dbReference>
<dbReference type="InterPro" id="IPR016024">
    <property type="entry name" value="ARM-type_fold"/>
</dbReference>
<feature type="compositionally biased region" description="Low complexity" evidence="1">
    <location>
        <begin position="80"/>
        <end position="91"/>
    </location>
</feature>
<dbReference type="GO" id="GO:0032040">
    <property type="term" value="C:small-subunit processome"/>
    <property type="evidence" value="ECO:0007669"/>
    <property type="project" value="TreeGrafter"/>
</dbReference>
<dbReference type="OrthoDB" id="360653at2759"/>
<proteinExistence type="predicted"/>
<dbReference type="PANTHER" id="PTHR17695:SF11">
    <property type="entry name" value="SMALL SUBUNIT PROCESSOME COMPONENT 20 HOMOLOG"/>
    <property type="match status" value="1"/>
</dbReference>
<dbReference type="STRING" id="10020.ENSDORP00000013891"/>
<feature type="region of interest" description="Disordered" evidence="1">
    <location>
        <begin position="1"/>
        <end position="110"/>
    </location>
</feature>
<dbReference type="GeneID" id="105987673"/>
<dbReference type="InterPro" id="IPR011430">
    <property type="entry name" value="UTP20_N"/>
</dbReference>
<evidence type="ECO:0000313" key="6">
    <source>
        <dbReference type="RefSeq" id="XP_012874481.1"/>
    </source>
</evidence>
<feature type="domain" description="U3 small nucleolar RNA-associated protein 20" evidence="3">
    <location>
        <begin position="2045"/>
        <end position="2261"/>
    </location>
</feature>
<evidence type="ECO:0000256" key="1">
    <source>
        <dbReference type="SAM" id="MobiDB-lite"/>
    </source>
</evidence>
<dbReference type="InterPro" id="IPR052575">
    <property type="entry name" value="SSU_processome_comp_20"/>
</dbReference>
<evidence type="ECO:0000259" key="3">
    <source>
        <dbReference type="Pfam" id="PF20416"/>
    </source>
</evidence>
<accession>A0A1S3FDC3</accession>
<sequence>MSSRDPAVSSLDPAVRSPDPAMGSPDPAMSSPDPAMGSPDPAVRSRDPAVRSPDPAVRSPDPAMGSRDPAVRSPDPAVRSPDPAMSSPDPAVRSADPAMSSPDPAVRSPERAVQLRCSSIKYILPSSLNPFSTFFSFTSLQKRFCLHCQWYMTRNVHTNAYESLMDRIHRPIGTFELGPYLLNIVGTEFVQEFQGAVIFKPSRSTSKVHLFSVSAFKLLYHSYFHQEGKSTFPSFEKWVLASNAGLEKAQMQSMGSAVNSSELTESLFLGPSLHLCLYLKMSKDGKQIHLAFLTQPSGRSEKMFLTFAERLGNVNIDIIHRIDRTASYDEEVETYFFEGLLKWRELNLTEHFGKFYKEVIDKCQSFNQLVYHQNEIVQSLKTHLQIRNSFAYQPLLDLVVQLARDLQTDFYPHFQDFFLTITSILETQDTELLEWAFTSLSYLYKYLWRLMVKDMNSIYSLYSTLLAHKKLHIRNFAAESFTFLMRKVTDKNALFNLMLLDLNKHPEKVEGVGQLLFEMCKGVKNMFHSCTGQALKLILQKLGPVTETETQLPWVLVGETLKNMAKSTVVYIYKEHFATFFDCLQESLLDLHNKVTKTNCCESSEQIKRLLEIYMILVKHGNGSKITKPADVCKVLSQTLATANLSTSCRVTLLDIISALILGENVSLPETLIKETIDKIFESRFERRLILDFSKVMFPMKQFEQLFLPSFLLYIENCFSVGDSMAKDEALAILAKLILNKAAPPTAGCMVIEKYPLVFSQQTVGSYLRQRKARSEGRKEQYSVLDHLLTVIQLPPSKDTTSLSQSWASLVVLPHIRPLEKEKVIPLVACFIESLFMTIDRGTFGKGSFFVLCQAVNTLLSLEESSELLHLVPVERVKNLVLTFPSEPSVLLLTDLYYQRLSFCGCKGPLSEEALMELFPKLQTNISTGVSKIRLLTIRILNHFDIQLPALMEGDGDGLSERQSAFTILRQAELVPATVSDYREKLLHLRKLRHDVVQIALPHGPLQEVPLRYLLGMLYVNFSALWDPVIELISSHAHEMENKQFWKVYYEHLDKAATHAEKELQMDMGDEVNSIGDESWEQTQEGDVGALYQQQLTLKTDCRERLDHTNFRFLLWRALAKFPERVEPRSRELSPLFLRFINNEYYPADLQVAPTQDLRRKGRGMTAEETEEEPSAGNDEELEEEEEESPEEPSQKRRTRRAAAKQLIAHLQVFSKFSNPRSLYLESKLYELYLQLLLHQDQTVQKIALDCIMTYRHPHIFPYRENLKRLLEDRSFKEEIVHFSISEDNSVVKTAHRADLFPILMRILYGRMKNKTGNKTQGKSASGTRMAIVLRFLAGTQPEEVQLFLDLLSEPVKHFKNGECHSAVTQAVEDLDLSKVLPLGRQHGILNSLGIVLKNISHLISAYLPKILQILLCMTATVSHILDQREKIQLRFISPLKNLRRLGIKMVTDIFLDWESHPFKTEEIDAVFHGAVWPQICRLGSESQYSPTPLLKLISVWSRNSRYFPFLAKQKPGHPECDILTNVFAILSAKNLSDATARIVMDIVDDLLNLPDFEPTETVSSLLVTGCVYTHIAEDTDEPITVGGRLILPHVPAILQYLSKSTISAEKVKKKKNRAQVSKELGILSKISKFMKDKEQSSLLITLLLPFLHRGNVAQDTEVDILVTVQNLLQHCQDPTSFLKPLAKLFSVIKNKLSRQLLCTVFQSLSDFESGLKYITDIVKLNAFDQRHLDDINFDVRFSAFQTITSYIKEMQAVDFNYLIPVMHNCFYNMELGDMSLSDNASMCLMSIIKKLAALNVTEKEYREIIHRSLLEKLRKGLKSQTESIQQDYTMILSCLIQTFPNQLEFKDLVQLTHCHDPEMDFFENMKHIQIHRRARALKKLAKQLLEGQVVLSSKSLQNYIMPFAMTPIFNEKMLKHENITIAATEVIGAICRHLSWPPYVYYLKHFIHVLQTGQINQKLGVSLLVIVLEAFHFDYKTLEEQMGKIQNEEGVERRTSLTNECKMYSPLCPAIVDMESPKHVYRDWTKREEEHKLVKSKVVNDEEVVRVPLAFAMVKLMHSLPREVMEANLPSILLKVCALLKNRAQEIRDIARSTLSKIIEDLGVHFLQYILKELQTTLVRGYQVHVLTFTVHMLLQGLTSKLHVGDLDPCLDIMIEIFNHELFGALAEEKEVKQILSKVMEARRSKSYDSYEILGKFVGKDQVTKLILPLKEILQNTTSLKLARKVHETLRRIIAGLIVNPEMTAESILLLSYGLISENLPLLTEKEKKPAVPAPDQRLPPQSCLLLPPTPVRGGPKAVVSRKTNMHIFIESGLRLLHLSLKTSKISPSSEHVLEMLDPFVSLLIDCLDSMDVKVITGALQCLIWVLRFPLPSIEKKAGQLTKHLFILLKNYARHGAAKGQNFHLVVNCFKCVTVIVKKVKSYQITEKQLQVLLAYAEEDIYDTSRQATAFGLLKAILSRKLLVPEIDDVMRKVSNLAISAQNEPTRVQCRQVYLKYILDYPLGEKLRPNLEFILAQLNYEHETGRESALEMIAYLFVTFPQGLLHENCGMFFIPLCLMMVNDDSTMCKKMAAMAIKSLLSKISPEKKDWLFGMVASWFEAKKKLNKQLAALICGLFVESEGVDFERRLGTLLPVIEREIDPENFKDIIEETEEKAADRLLFSVLTLISKLIKECNIIQLTKPSETLNKIWSHVHTHLRHPHSWVWLTAAQIFGLLFAACQPEELIQKWNTKKRKKKLSDPVAVRFLTGDLDQKMKSISLASCHQLHSKFLDQSLGEQVVKNLLFVAKVVYLLEPHSEDKQSEIKVLVQHEALGDSVSRDALEENETHGNGKAEPDRQREEEKEEPGKPATLLWLIQKLSRMAKLEAAYSPRNLLKRTCIFKFLGAVAVDLGVDRVKPYLPVIISPLYRELNSTYSDQDPMLKNLSQEIIELLKKLVGLESFSLAFASVQKQANQKRALRKKRKALEFVTNPDIAAKKKLKKHKNKSEAKKRKIEFLRPGYKAKRQKTHSLKDLAIVE</sequence>
<dbReference type="Gene3D" id="1.25.10.10">
    <property type="entry name" value="Leucine-rich Repeat Variant"/>
    <property type="match status" value="3"/>
</dbReference>
<evidence type="ECO:0000313" key="5">
    <source>
        <dbReference type="Proteomes" id="UP000081671"/>
    </source>
</evidence>
<protein>
    <submittedName>
        <fullName evidence="6">Small subunit processome component 20 homolog</fullName>
    </submittedName>
</protein>
<dbReference type="FunCoup" id="A0A1S3FDC3">
    <property type="interactions" value="2133"/>
</dbReference>
<feature type="compositionally biased region" description="Acidic residues" evidence="1">
    <location>
        <begin position="1168"/>
        <end position="1191"/>
    </location>
</feature>
<feature type="domain" description="U3 small nucleolar RNA-associated protein 20 C-terminal" evidence="4">
    <location>
        <begin position="2612"/>
        <end position="3000"/>
    </location>
</feature>
<dbReference type="RefSeq" id="XP_012874481.1">
    <property type="nucleotide sequence ID" value="XM_013019027.1"/>
</dbReference>
<organism evidence="5 6">
    <name type="scientific">Dipodomys ordii</name>
    <name type="common">Ord's kangaroo rat</name>
    <dbReference type="NCBI Taxonomy" id="10020"/>
    <lineage>
        <taxon>Eukaryota</taxon>
        <taxon>Metazoa</taxon>
        <taxon>Chordata</taxon>
        <taxon>Craniata</taxon>
        <taxon>Vertebrata</taxon>
        <taxon>Euteleostomi</taxon>
        <taxon>Mammalia</taxon>
        <taxon>Eutheria</taxon>
        <taxon>Euarchontoglires</taxon>
        <taxon>Glires</taxon>
        <taxon>Rodentia</taxon>
        <taxon>Castorimorpha</taxon>
        <taxon>Heteromyidae</taxon>
        <taxon>Dipodomyinae</taxon>
        <taxon>Dipodomys</taxon>
    </lineage>
</organism>
<dbReference type="Pfam" id="PF23099">
    <property type="entry name" value="UTP20_C"/>
    <property type="match status" value="1"/>
</dbReference>